<dbReference type="EMBL" id="BRZI01000012">
    <property type="protein sequence ID" value="GLD30315.1"/>
    <property type="molecule type" value="Genomic_DNA"/>
</dbReference>
<dbReference type="Proteomes" id="UP001064782">
    <property type="component" value="Unassembled WGS sequence"/>
</dbReference>
<dbReference type="Pfam" id="PF10861">
    <property type="entry name" value="DUF2784"/>
    <property type="match status" value="1"/>
</dbReference>
<evidence type="ECO:0000313" key="3">
    <source>
        <dbReference type="EMBL" id="GLD30315.1"/>
    </source>
</evidence>
<organism evidence="3 4">
    <name type="scientific">Mycobacterium kiyosense</name>
    <dbReference type="NCBI Taxonomy" id="2871094"/>
    <lineage>
        <taxon>Bacteria</taxon>
        <taxon>Bacillati</taxon>
        <taxon>Actinomycetota</taxon>
        <taxon>Actinomycetes</taxon>
        <taxon>Mycobacteriales</taxon>
        <taxon>Mycobacteriaceae</taxon>
        <taxon>Mycobacterium</taxon>
    </lineage>
</organism>
<evidence type="ECO:0000256" key="1">
    <source>
        <dbReference type="SAM" id="Phobius"/>
    </source>
</evidence>
<keyword evidence="1" id="KW-0812">Transmembrane</keyword>
<gene>
    <name evidence="3" type="ORF">Mkiyose1413_21980</name>
    <name evidence="2" type="ORF">SRL2020028_13200</name>
</gene>
<sequence length="128" mass="13735">MKKPYTAMVAGAVATHIAYLVYLPSGGFLAMRWPRTFWLHVPTVCWGAAVVALELPCPLTSLEKWARDRAGMDPLPAAGFIGHYVDGVMLPANRIGAAQSFAFLAAAVSWIVLAVQRRARGGGRLGGR</sequence>
<accession>A0A9P3UU61</accession>
<dbReference type="EMBL" id="BRXE01000008">
    <property type="protein sequence ID" value="GLB82064.1"/>
    <property type="molecule type" value="Genomic_DNA"/>
</dbReference>
<evidence type="ECO:0008006" key="5">
    <source>
        <dbReference type="Google" id="ProtNLM"/>
    </source>
</evidence>
<dbReference type="AlphaFoldDB" id="A0A9P3UU61"/>
<name>A0A9P3UU61_9MYCO</name>
<feature type="transmembrane region" description="Helical" evidence="1">
    <location>
        <begin position="6"/>
        <end position="25"/>
    </location>
</feature>
<feature type="transmembrane region" description="Helical" evidence="1">
    <location>
        <begin position="95"/>
        <end position="115"/>
    </location>
</feature>
<dbReference type="GeneID" id="83629948"/>
<reference evidence="3" key="1">
    <citation type="submission" date="2022-08" db="EMBL/GenBank/DDBJ databases">
        <title>Mycobacterium kiyosense sp. nov., scotochromogenic slow-glowing species isolated from respiratory specimens.</title>
        <authorList>
            <person name="Fukano H."/>
            <person name="Kazumi Y."/>
            <person name="Sakagami N."/>
            <person name="Ato M."/>
            <person name="Mitarai S."/>
            <person name="Hoshino Y."/>
        </authorList>
    </citation>
    <scope>NUCLEOTIDE SEQUENCE</scope>
    <source>
        <strain evidence="3">1413</strain>
        <strain evidence="2">SRL2020-028</strain>
    </source>
</reference>
<evidence type="ECO:0000313" key="2">
    <source>
        <dbReference type="EMBL" id="GLB82064.1"/>
    </source>
</evidence>
<proteinExistence type="predicted"/>
<dbReference type="RefSeq" id="WP_236981719.1">
    <property type="nucleotide sequence ID" value="NZ_BRXE01000008.1"/>
</dbReference>
<keyword evidence="1" id="KW-0472">Membrane</keyword>
<keyword evidence="4" id="KW-1185">Reference proteome</keyword>
<dbReference type="InterPro" id="IPR021218">
    <property type="entry name" value="DUF2784"/>
</dbReference>
<evidence type="ECO:0000313" key="4">
    <source>
        <dbReference type="Proteomes" id="UP001064782"/>
    </source>
</evidence>
<protein>
    <recommendedName>
        <fullName evidence="5">DUF2784 domain-containing protein</fullName>
    </recommendedName>
</protein>
<comment type="caution">
    <text evidence="3">The sequence shown here is derived from an EMBL/GenBank/DDBJ whole genome shotgun (WGS) entry which is preliminary data.</text>
</comment>
<dbReference type="Proteomes" id="UP001165663">
    <property type="component" value="Unassembled WGS sequence"/>
</dbReference>
<keyword evidence="1" id="KW-1133">Transmembrane helix</keyword>